<dbReference type="EMBL" id="FOCQ01000006">
    <property type="protein sequence ID" value="SEN12203.1"/>
    <property type="molecule type" value="Genomic_DNA"/>
</dbReference>
<evidence type="ECO:0000259" key="2">
    <source>
        <dbReference type="Pfam" id="PF00535"/>
    </source>
</evidence>
<dbReference type="AlphaFoldDB" id="A0A1H8DYB9"/>
<dbReference type="InterPro" id="IPR029044">
    <property type="entry name" value="Nucleotide-diphossugar_trans"/>
</dbReference>
<dbReference type="GO" id="GO:0016758">
    <property type="term" value="F:hexosyltransferase activity"/>
    <property type="evidence" value="ECO:0007669"/>
    <property type="project" value="UniProtKB-ARBA"/>
</dbReference>
<keyword evidence="3" id="KW-0808">Transferase</keyword>
<dbReference type="STRING" id="1173111.SAMN05444955_10638"/>
<dbReference type="RefSeq" id="WP_244527488.1">
    <property type="nucleotide sequence ID" value="NZ_FOCQ01000006.1"/>
</dbReference>
<feature type="domain" description="Glycosyltransferase 2-like" evidence="2">
    <location>
        <begin position="12"/>
        <end position="168"/>
    </location>
</feature>
<name>A0A1H8DYB9_9BACL</name>
<proteinExistence type="inferred from homology"/>
<evidence type="ECO:0000313" key="4">
    <source>
        <dbReference type="Proteomes" id="UP000199695"/>
    </source>
</evidence>
<evidence type="ECO:0000256" key="1">
    <source>
        <dbReference type="ARBA" id="ARBA00006739"/>
    </source>
</evidence>
<dbReference type="Proteomes" id="UP000199695">
    <property type="component" value="Unassembled WGS sequence"/>
</dbReference>
<accession>A0A1H8DYB9</accession>
<organism evidence="3 4">
    <name type="scientific">Lihuaxuella thermophila</name>
    <dbReference type="NCBI Taxonomy" id="1173111"/>
    <lineage>
        <taxon>Bacteria</taxon>
        <taxon>Bacillati</taxon>
        <taxon>Bacillota</taxon>
        <taxon>Bacilli</taxon>
        <taxon>Bacillales</taxon>
        <taxon>Thermoactinomycetaceae</taxon>
        <taxon>Lihuaxuella</taxon>
    </lineage>
</organism>
<dbReference type="SUPFAM" id="SSF53448">
    <property type="entry name" value="Nucleotide-diphospho-sugar transferases"/>
    <property type="match status" value="1"/>
</dbReference>
<protein>
    <submittedName>
        <fullName evidence="3">Glycosyl transferase family 2</fullName>
    </submittedName>
</protein>
<keyword evidence="4" id="KW-1185">Reference proteome</keyword>
<evidence type="ECO:0000313" key="3">
    <source>
        <dbReference type="EMBL" id="SEN12203.1"/>
    </source>
</evidence>
<dbReference type="Pfam" id="PF00535">
    <property type="entry name" value="Glycos_transf_2"/>
    <property type="match status" value="1"/>
</dbReference>
<reference evidence="3 4" key="1">
    <citation type="submission" date="2016-10" db="EMBL/GenBank/DDBJ databases">
        <authorList>
            <person name="de Groot N.N."/>
        </authorList>
    </citation>
    <scope>NUCLEOTIDE SEQUENCE [LARGE SCALE GENOMIC DNA]</scope>
    <source>
        <strain evidence="3 4">DSM 46701</strain>
    </source>
</reference>
<comment type="similarity">
    <text evidence="1">Belongs to the glycosyltransferase 2 family.</text>
</comment>
<sequence length="244" mass="28524">MNVWQNKMPKVSIVIPFYNCPYIDQAIESALNQSYPCTEILVINDGSTRYKEKVVPYFNHIRYVEKANGGTASALNCGIQHATGEYFTWLSSDDLYKRDKVAKQVSLMQQNNAHVSYTSFFFMNSNNQYMGSPGQVKFANKIEFYQTMLKGCPINGCTVMLKMEVFSKVGLFDVTLRYTQDYDMWLRVLQKYEFYYLDEPLVLYRVHEEMGTKKYAREIPLEINLVQQRHRAALERLIAEELKK</sequence>
<dbReference type="PANTHER" id="PTHR22916:SF3">
    <property type="entry name" value="UDP-GLCNAC:BETAGAL BETA-1,3-N-ACETYLGLUCOSAMINYLTRANSFERASE-LIKE PROTEIN 1"/>
    <property type="match status" value="1"/>
</dbReference>
<dbReference type="PANTHER" id="PTHR22916">
    <property type="entry name" value="GLYCOSYLTRANSFERASE"/>
    <property type="match status" value="1"/>
</dbReference>
<dbReference type="InterPro" id="IPR001173">
    <property type="entry name" value="Glyco_trans_2-like"/>
</dbReference>
<gene>
    <name evidence="3" type="ORF">SAMN05444955_10638</name>
</gene>
<dbReference type="Gene3D" id="3.90.550.10">
    <property type="entry name" value="Spore Coat Polysaccharide Biosynthesis Protein SpsA, Chain A"/>
    <property type="match status" value="1"/>
</dbReference>